<evidence type="ECO:0000256" key="2">
    <source>
        <dbReference type="SAM" id="Phobius"/>
    </source>
</evidence>
<gene>
    <name evidence="3" type="ORF">HNI00_00225</name>
</gene>
<dbReference type="EMBL" id="CP053540">
    <property type="protein sequence ID" value="WOB41780.1"/>
    <property type="molecule type" value="Genomic_DNA"/>
</dbReference>
<dbReference type="KEGG" id="tog:HNI00_00225"/>
<organism evidence="3">
    <name type="scientific">Thermoleptolyngbya oregonensis NK1-22</name>
    <dbReference type="NCBI Taxonomy" id="2547457"/>
    <lineage>
        <taxon>Bacteria</taxon>
        <taxon>Bacillati</taxon>
        <taxon>Cyanobacteriota</taxon>
        <taxon>Cyanophyceae</taxon>
        <taxon>Oculatellales</taxon>
        <taxon>Oculatellaceae</taxon>
        <taxon>Thermoleptolyngbya</taxon>
    </lineage>
</organism>
<feature type="compositionally biased region" description="Pro residues" evidence="1">
    <location>
        <begin position="50"/>
        <end position="61"/>
    </location>
</feature>
<name>A0AA96Y812_9CYAN</name>
<accession>A0AA96Y812</accession>
<feature type="region of interest" description="Disordered" evidence="1">
    <location>
        <begin position="38"/>
        <end position="75"/>
    </location>
</feature>
<evidence type="ECO:0000313" key="3">
    <source>
        <dbReference type="EMBL" id="WOB41780.1"/>
    </source>
</evidence>
<protein>
    <submittedName>
        <fullName evidence="3">Uncharacterized protein</fullName>
    </submittedName>
</protein>
<feature type="transmembrane region" description="Helical" evidence="2">
    <location>
        <begin position="6"/>
        <end position="23"/>
    </location>
</feature>
<reference evidence="3" key="1">
    <citation type="submission" date="2020-05" db="EMBL/GenBank/DDBJ databases">
        <authorList>
            <person name="Zhu T."/>
            <person name="Keshari N."/>
            <person name="Lu X."/>
        </authorList>
    </citation>
    <scope>NUCLEOTIDE SEQUENCE</scope>
    <source>
        <strain evidence="3">NK1-22</strain>
    </source>
</reference>
<keyword evidence="2" id="KW-1133">Transmembrane helix</keyword>
<evidence type="ECO:0000256" key="1">
    <source>
        <dbReference type="SAM" id="MobiDB-lite"/>
    </source>
</evidence>
<dbReference type="RefSeq" id="WP_316789629.1">
    <property type="nucleotide sequence ID" value="NZ_CP053540.1"/>
</dbReference>
<sequence>MTKRGVYPAAIGVVLLGLTVWFLSQFQISIQYEGVPSPVAPSPAEDEPRPPAIPSPAPPAASPSAASPSAAPTATPIAAPAAPALQSAIAQAGALRVSNQTDHPVRVALLSRQTKTRNADGSERYPEPIHWDFAPQEGSTKGLLLALPEGEADLQVQAGDVITAFAQDGSRRYWGPYVVGETVAPVWNATSQEWELVLSK</sequence>
<proteinExistence type="predicted"/>
<keyword evidence="2" id="KW-0472">Membrane</keyword>
<dbReference type="AlphaFoldDB" id="A0AA96Y812"/>
<keyword evidence="2" id="KW-0812">Transmembrane</keyword>
<feature type="compositionally biased region" description="Low complexity" evidence="1">
    <location>
        <begin position="62"/>
        <end position="75"/>
    </location>
</feature>